<dbReference type="Pfam" id="PF00724">
    <property type="entry name" value="Oxidored_FMN"/>
    <property type="match status" value="1"/>
</dbReference>
<keyword evidence="4" id="KW-0288">FMN</keyword>
<proteinExistence type="inferred from homology"/>
<comment type="caution">
    <text evidence="8">The sequence shown here is derived from an EMBL/GenBank/DDBJ whole genome shotgun (WGS) entry which is preliminary data.</text>
</comment>
<dbReference type="GO" id="GO:0010181">
    <property type="term" value="F:FMN binding"/>
    <property type="evidence" value="ECO:0007669"/>
    <property type="project" value="InterPro"/>
</dbReference>
<keyword evidence="3" id="KW-0285">Flavoprotein</keyword>
<keyword evidence="9" id="KW-1185">Reference proteome</keyword>
<dbReference type="PANTHER" id="PTHR22893:SF112">
    <property type="entry name" value="12-OXOPHYTODIENOATE REDUCTASE 3"/>
    <property type="match status" value="1"/>
</dbReference>
<evidence type="ECO:0000256" key="2">
    <source>
        <dbReference type="ARBA" id="ARBA00005979"/>
    </source>
</evidence>
<evidence type="ECO:0000313" key="8">
    <source>
        <dbReference type="EMBL" id="GMH18103.1"/>
    </source>
</evidence>
<name>A0AAD3XUU7_NEPGR</name>
<organism evidence="8 9">
    <name type="scientific">Nepenthes gracilis</name>
    <name type="common">Slender pitcher plant</name>
    <dbReference type="NCBI Taxonomy" id="150966"/>
    <lineage>
        <taxon>Eukaryota</taxon>
        <taxon>Viridiplantae</taxon>
        <taxon>Streptophyta</taxon>
        <taxon>Embryophyta</taxon>
        <taxon>Tracheophyta</taxon>
        <taxon>Spermatophyta</taxon>
        <taxon>Magnoliopsida</taxon>
        <taxon>eudicotyledons</taxon>
        <taxon>Gunneridae</taxon>
        <taxon>Pentapetalae</taxon>
        <taxon>Caryophyllales</taxon>
        <taxon>Nepenthaceae</taxon>
        <taxon>Nepenthes</taxon>
    </lineage>
</organism>
<dbReference type="FunFam" id="3.20.20.70:FF:000073">
    <property type="entry name" value="12-oxophytodienoate reductase 3"/>
    <property type="match status" value="1"/>
</dbReference>
<keyword evidence="5" id="KW-0521">NADP</keyword>
<dbReference type="InterPro" id="IPR001155">
    <property type="entry name" value="OxRdtase_FMN_N"/>
</dbReference>
<dbReference type="InterPro" id="IPR013785">
    <property type="entry name" value="Aldolase_TIM"/>
</dbReference>
<evidence type="ECO:0000313" key="9">
    <source>
        <dbReference type="Proteomes" id="UP001279734"/>
    </source>
</evidence>
<protein>
    <recommendedName>
        <fullName evidence="7">NADH:flavin oxidoreductase/NADH oxidase N-terminal domain-containing protein</fullName>
    </recommendedName>
</protein>
<evidence type="ECO:0000259" key="7">
    <source>
        <dbReference type="Pfam" id="PF00724"/>
    </source>
</evidence>
<dbReference type="EMBL" id="BSYO01000018">
    <property type="protein sequence ID" value="GMH18103.1"/>
    <property type="molecule type" value="Genomic_DNA"/>
</dbReference>
<gene>
    <name evidence="8" type="ORF">Nepgr_019944</name>
</gene>
<evidence type="ECO:0000256" key="6">
    <source>
        <dbReference type="ARBA" id="ARBA00023002"/>
    </source>
</evidence>
<dbReference type="GO" id="GO:0016629">
    <property type="term" value="F:12-oxophytodienoate reductase activity"/>
    <property type="evidence" value="ECO:0007669"/>
    <property type="project" value="TreeGrafter"/>
</dbReference>
<evidence type="ECO:0000256" key="5">
    <source>
        <dbReference type="ARBA" id="ARBA00022857"/>
    </source>
</evidence>
<feature type="domain" description="NADH:flavin oxidoreductase/NADH oxidase N-terminal" evidence="7">
    <location>
        <begin position="43"/>
        <end position="388"/>
    </location>
</feature>
<comment type="similarity">
    <text evidence="2">Belongs to the NADH:flavin oxidoreductase/NADH oxidase family.</text>
</comment>
<dbReference type="InterPro" id="IPR045247">
    <property type="entry name" value="Oye-like"/>
</dbReference>
<evidence type="ECO:0000256" key="3">
    <source>
        <dbReference type="ARBA" id="ARBA00022630"/>
    </source>
</evidence>
<comment type="cofactor">
    <cofactor evidence="1">
        <name>FMN</name>
        <dbReference type="ChEBI" id="CHEBI:58210"/>
    </cofactor>
</comment>
<accession>A0AAD3XUU7</accession>
<dbReference type="AlphaFoldDB" id="A0AAD3XUU7"/>
<dbReference type="GO" id="GO:0009695">
    <property type="term" value="P:jasmonic acid biosynthetic process"/>
    <property type="evidence" value="ECO:0007669"/>
    <property type="project" value="TreeGrafter"/>
</dbReference>
<sequence>MYGSRASSLFRLRVLSNSIPSALTSSQGIRTFTSQMANKESADLFSPYKLGKFNLSHRIVLSPMTRCRAIDNLPNEALAKYYEQRTTEGGLLITEGTIVSKTGNGYPHVPGIFTDEQVEAWKKVTEAVHAKGGTILCQLWHVGRASHPAYQPEGKSPVSSTNKPISSQWQLVLPDYTMSEYPPPRALETSEIPEVVEEFRRGAVNAIRAGFDGIEIHGAQGYIIDQFLKDTINDRTDEYGGSLENRCRFLMEIVQAIVSAIGVERTALRISPAIDFLDAHDTDPLGLGLAIVERLNKFQENVGGKLIHVHSTQPRFMTPEPKPVSEDEGAQLLKKIRHAYQGTFMSSGGYTKQLGMEAVADGDTDLVSYGRLFLANPDLVNRFKLDAPLNQYDRSTFYTHDPVVGYTDYPFLEEVRESTA</sequence>
<reference evidence="8" key="1">
    <citation type="submission" date="2023-05" db="EMBL/GenBank/DDBJ databases">
        <title>Nepenthes gracilis genome sequencing.</title>
        <authorList>
            <person name="Fukushima K."/>
        </authorList>
    </citation>
    <scope>NUCLEOTIDE SEQUENCE</scope>
    <source>
        <strain evidence="8">SING2019-196</strain>
    </source>
</reference>
<dbReference type="CDD" id="cd02933">
    <property type="entry name" value="OYE_like_FMN"/>
    <property type="match status" value="1"/>
</dbReference>
<dbReference type="SUPFAM" id="SSF51395">
    <property type="entry name" value="FMN-linked oxidoreductases"/>
    <property type="match status" value="1"/>
</dbReference>
<dbReference type="Gene3D" id="3.20.20.70">
    <property type="entry name" value="Aldolase class I"/>
    <property type="match status" value="1"/>
</dbReference>
<dbReference type="GO" id="GO:0031408">
    <property type="term" value="P:oxylipin biosynthetic process"/>
    <property type="evidence" value="ECO:0007669"/>
    <property type="project" value="TreeGrafter"/>
</dbReference>
<evidence type="ECO:0000256" key="1">
    <source>
        <dbReference type="ARBA" id="ARBA00001917"/>
    </source>
</evidence>
<keyword evidence="6" id="KW-0560">Oxidoreductase</keyword>
<dbReference type="GO" id="GO:0005777">
    <property type="term" value="C:peroxisome"/>
    <property type="evidence" value="ECO:0007669"/>
    <property type="project" value="TreeGrafter"/>
</dbReference>
<dbReference type="PANTHER" id="PTHR22893">
    <property type="entry name" value="NADH OXIDOREDUCTASE-RELATED"/>
    <property type="match status" value="1"/>
</dbReference>
<evidence type="ECO:0000256" key="4">
    <source>
        <dbReference type="ARBA" id="ARBA00022643"/>
    </source>
</evidence>
<dbReference type="Proteomes" id="UP001279734">
    <property type="component" value="Unassembled WGS sequence"/>
</dbReference>